<dbReference type="InterPro" id="IPR006311">
    <property type="entry name" value="TAT_signal"/>
</dbReference>
<keyword evidence="2" id="KW-1185">Reference proteome</keyword>
<dbReference type="InterPro" id="IPR045935">
    <property type="entry name" value="DUF6355"/>
</dbReference>
<dbReference type="PROSITE" id="PS51318">
    <property type="entry name" value="TAT"/>
    <property type="match status" value="1"/>
</dbReference>
<name>A0ABW7RFN8_9ACTN</name>
<dbReference type="RefSeq" id="WP_367428863.1">
    <property type="nucleotide sequence ID" value="NZ_CP108413.1"/>
</dbReference>
<dbReference type="EMBL" id="JBIRGH010000010">
    <property type="protein sequence ID" value="MFH8586346.1"/>
    <property type="molecule type" value="Genomic_DNA"/>
</dbReference>
<evidence type="ECO:0000313" key="2">
    <source>
        <dbReference type="Proteomes" id="UP001610990"/>
    </source>
</evidence>
<accession>A0ABW7RFN8</accession>
<reference evidence="1 2" key="1">
    <citation type="submission" date="2024-10" db="EMBL/GenBank/DDBJ databases">
        <title>The Natural Products Discovery Center: Release of the First 8490 Sequenced Strains for Exploring Actinobacteria Biosynthetic Diversity.</title>
        <authorList>
            <person name="Kalkreuter E."/>
            <person name="Kautsar S.A."/>
            <person name="Yang D."/>
            <person name="Bader C.D."/>
            <person name="Teijaro C.N."/>
            <person name="Fluegel L."/>
            <person name="Davis C.M."/>
            <person name="Simpson J.R."/>
            <person name="Lauterbach L."/>
            <person name="Steele A.D."/>
            <person name="Gui C."/>
            <person name="Meng S."/>
            <person name="Li G."/>
            <person name="Viehrig K."/>
            <person name="Ye F."/>
            <person name="Su P."/>
            <person name="Kiefer A.F."/>
            <person name="Nichols A."/>
            <person name="Cepeda A.J."/>
            <person name="Yan W."/>
            <person name="Fan B."/>
            <person name="Jiang Y."/>
            <person name="Adhikari A."/>
            <person name="Zheng C.-J."/>
            <person name="Schuster L."/>
            <person name="Cowan T.M."/>
            <person name="Smanski M.J."/>
            <person name="Chevrette M.G."/>
            <person name="De Carvalho L.P.S."/>
            <person name="Shen B."/>
        </authorList>
    </citation>
    <scope>NUCLEOTIDE SEQUENCE [LARGE SCALE GENOMIC DNA]</scope>
    <source>
        <strain evidence="1 2">NPDC018013</strain>
    </source>
</reference>
<protein>
    <submittedName>
        <fullName evidence="1">DUF6355 family natural product biosynthesis protein</fullName>
    </submittedName>
</protein>
<evidence type="ECO:0000313" key="1">
    <source>
        <dbReference type="EMBL" id="MFH8586346.1"/>
    </source>
</evidence>
<dbReference type="Pfam" id="PF19882">
    <property type="entry name" value="DUF6355"/>
    <property type="match status" value="1"/>
</dbReference>
<dbReference type="Proteomes" id="UP001610990">
    <property type="component" value="Unassembled WGS sequence"/>
</dbReference>
<sequence>MRARELSPADRERTTPPRHRLLGLAAVALAGALAFTAAAPAGAATGQRINGCGWNGRSSGKHPFYEHCATNTNVWIKVKRFPRGNYHRCVGPGKTVLDIDATGAWYDSGYQGGLCKHPGDTGA</sequence>
<organism evidence="1 2">
    <name type="scientific">Streptomyces celluloflavus</name>
    <dbReference type="NCBI Taxonomy" id="58344"/>
    <lineage>
        <taxon>Bacteria</taxon>
        <taxon>Bacillati</taxon>
        <taxon>Actinomycetota</taxon>
        <taxon>Actinomycetes</taxon>
        <taxon>Kitasatosporales</taxon>
        <taxon>Streptomycetaceae</taxon>
        <taxon>Streptomyces</taxon>
    </lineage>
</organism>
<proteinExistence type="predicted"/>
<comment type="caution">
    <text evidence="1">The sequence shown here is derived from an EMBL/GenBank/DDBJ whole genome shotgun (WGS) entry which is preliminary data.</text>
</comment>
<gene>
    <name evidence="1" type="ORF">ACH4GP_18375</name>
</gene>